<dbReference type="GeneID" id="39473927"/>
<evidence type="ECO:0000313" key="3">
    <source>
        <dbReference type="Proteomes" id="UP000006426"/>
    </source>
</evidence>
<accession>A0AAD0PWP8</accession>
<dbReference type="AlphaFoldDB" id="A0AAD0PWP8"/>
<evidence type="ECO:0000256" key="1">
    <source>
        <dbReference type="SAM" id="Phobius"/>
    </source>
</evidence>
<feature type="transmembrane region" description="Helical" evidence="1">
    <location>
        <begin position="12"/>
        <end position="35"/>
    </location>
</feature>
<sequence length="111" mass="12278">MKNLIKRNPRIFGFILLMGIVCGAYLACFVVGNFVAWLMPSDPRAISSPNLYTMFVNPVCGLFVMATSILICYLVVVIGVLLKILFDGTCNRVNELGQWLVKKTSDSVQEG</sequence>
<keyword evidence="2" id="KW-0614">Plasmid</keyword>
<geneLocation type="plasmid" evidence="3">
    <name>pmppla107</name>
</geneLocation>
<keyword evidence="1" id="KW-0812">Transmembrane</keyword>
<name>A0AAD0PWP8_PSEAV</name>
<dbReference type="Proteomes" id="UP000006426">
    <property type="component" value="Plasmid pmppla107"/>
</dbReference>
<dbReference type="RefSeq" id="WP_005742735.1">
    <property type="nucleotide sequence ID" value="NZ_CP031226.1"/>
</dbReference>
<keyword evidence="1" id="KW-1133">Transmembrane helix</keyword>
<organism evidence="2 3">
    <name type="scientific">Pseudomonas amygdali pv. lachrymans str. M301315</name>
    <dbReference type="NCBI Taxonomy" id="629260"/>
    <lineage>
        <taxon>Bacteria</taxon>
        <taxon>Pseudomonadati</taxon>
        <taxon>Pseudomonadota</taxon>
        <taxon>Gammaproteobacteria</taxon>
        <taxon>Pseudomonadales</taxon>
        <taxon>Pseudomonadaceae</taxon>
        <taxon>Pseudomonas</taxon>
        <taxon>Pseudomonas amygdali</taxon>
    </lineage>
</organism>
<keyword evidence="1" id="KW-0472">Membrane</keyword>
<dbReference type="EMBL" id="CP031226">
    <property type="protein sequence ID" value="AXH60163.1"/>
    <property type="molecule type" value="Genomic_DNA"/>
</dbReference>
<reference evidence="2 3" key="1">
    <citation type="journal article" date="2011" name="PLoS Pathog.">
        <title>Dynamic evolution of pathogenicity revealed by sequencing and comparative genomics of 19 Pseudomonas syringae isolates.</title>
        <authorList>
            <person name="Baltrus D.A."/>
            <person name="Nishimura M.T."/>
            <person name="Romanchuk A."/>
            <person name="Chang J.H."/>
            <person name="Mukhtar M.S."/>
            <person name="Cherkis K."/>
            <person name="Roach J."/>
            <person name="Grant S.R."/>
            <person name="Jones C.D."/>
            <person name="Dangl J.L."/>
        </authorList>
    </citation>
    <scope>NUCLEOTIDE SEQUENCE [LARGE SCALE GENOMIC DNA]</scope>
    <source>
        <strain evidence="2 3">M301315</strain>
    </source>
</reference>
<proteinExistence type="predicted"/>
<gene>
    <name evidence="2" type="ORF">PLA107_033800</name>
</gene>
<feature type="transmembrane region" description="Helical" evidence="1">
    <location>
        <begin position="55"/>
        <end position="82"/>
    </location>
</feature>
<evidence type="ECO:0000313" key="2">
    <source>
        <dbReference type="EMBL" id="AXH60163.1"/>
    </source>
</evidence>
<protein>
    <submittedName>
        <fullName evidence="2">Uncharacterized protein</fullName>
    </submittedName>
</protein>